<dbReference type="PANTHER" id="PTHR21359">
    <property type="entry name" value="DUF5577 DOMAIN-CONTAINING PROTEIN"/>
    <property type="match status" value="1"/>
</dbReference>
<protein>
    <submittedName>
        <fullName evidence="2">DgyrCDS9778</fullName>
    </submittedName>
</protein>
<proteinExistence type="predicted"/>
<dbReference type="CDD" id="cd09531">
    <property type="entry name" value="SAM_CS047"/>
    <property type="match status" value="1"/>
</dbReference>
<dbReference type="Proteomes" id="UP000549394">
    <property type="component" value="Unassembled WGS sequence"/>
</dbReference>
<keyword evidence="3" id="KW-1185">Reference proteome</keyword>
<evidence type="ECO:0000256" key="1">
    <source>
        <dbReference type="SAM" id="MobiDB-lite"/>
    </source>
</evidence>
<dbReference type="GO" id="GO:0005634">
    <property type="term" value="C:nucleus"/>
    <property type="evidence" value="ECO:0007669"/>
    <property type="project" value="TreeGrafter"/>
</dbReference>
<feature type="region of interest" description="Disordered" evidence="1">
    <location>
        <begin position="239"/>
        <end position="268"/>
    </location>
</feature>
<feature type="region of interest" description="Disordered" evidence="1">
    <location>
        <begin position="283"/>
        <end position="305"/>
    </location>
</feature>
<gene>
    <name evidence="2" type="ORF">DGYR_LOCUS9230</name>
</gene>
<organism evidence="2 3">
    <name type="scientific">Dimorphilus gyrociliatus</name>
    <dbReference type="NCBI Taxonomy" id="2664684"/>
    <lineage>
        <taxon>Eukaryota</taxon>
        <taxon>Metazoa</taxon>
        <taxon>Spiralia</taxon>
        <taxon>Lophotrochozoa</taxon>
        <taxon>Annelida</taxon>
        <taxon>Polychaeta</taxon>
        <taxon>Polychaeta incertae sedis</taxon>
        <taxon>Dinophilidae</taxon>
        <taxon>Dimorphilus</taxon>
    </lineage>
</organism>
<dbReference type="EMBL" id="CAJFCJ010000014">
    <property type="protein sequence ID" value="CAD5121246.1"/>
    <property type="molecule type" value="Genomic_DNA"/>
</dbReference>
<reference evidence="2 3" key="1">
    <citation type="submission" date="2020-08" db="EMBL/GenBank/DDBJ databases">
        <authorList>
            <person name="Hejnol A."/>
        </authorList>
    </citation>
    <scope>NUCLEOTIDE SEQUENCE [LARGE SCALE GENOMIC DNA]</scope>
</reference>
<dbReference type="AlphaFoldDB" id="A0A7I8VYC7"/>
<evidence type="ECO:0000313" key="2">
    <source>
        <dbReference type="EMBL" id="CAD5121246.1"/>
    </source>
</evidence>
<dbReference type="InterPro" id="IPR040772">
    <property type="entry name" value="C19orf47_SAM"/>
</dbReference>
<dbReference type="SUPFAM" id="SSF47769">
    <property type="entry name" value="SAM/Pointed domain"/>
    <property type="match status" value="1"/>
</dbReference>
<comment type="caution">
    <text evidence="2">The sequence shown here is derived from an EMBL/GenBank/DDBJ whole genome shotgun (WGS) entry which is preliminary data.</text>
</comment>
<sequence length="349" mass="37465">MATSSFWLNFFKDAGIPGKEAKNYAVMFTEHRIKKDMLMDLNKEILNSLGVTLIGDVISIVRHAKEVHSESAREKVLEGDGSKLVSLKKVGFGVPESKTTTVKKPVEKNKKLALSDRLGGNNKTNTKTSISERLGRLVSDDPPKAVHLSNIEDDDFPLSTKIRKVPADEGAYTVIKPKGTTALTKKILSKEKIGDDSCISLCVHSSQSKKVAEPRVTITGLGDFSKGKVDALAGQSSVFGRLGTKGNKPQSSTKSDESEEGTLKSDKINVPVRTRLGVKPVIAPASSTTPSKRVRRTISGPSTTKSTITGIKKLSDKPSLVKKSAVKARLGSKKAGLTQAGVFSRLGIK</sequence>
<evidence type="ECO:0000313" key="3">
    <source>
        <dbReference type="Proteomes" id="UP000549394"/>
    </source>
</evidence>
<dbReference type="PANTHER" id="PTHR21359:SF1">
    <property type="entry name" value="DUF5577 DOMAIN-CONTAINING PROTEIN"/>
    <property type="match status" value="1"/>
</dbReference>
<dbReference type="InterPro" id="IPR039161">
    <property type="entry name" value="C19orf47-like"/>
</dbReference>
<dbReference type="OrthoDB" id="10067653at2759"/>
<dbReference type="InterPro" id="IPR013761">
    <property type="entry name" value="SAM/pointed_sf"/>
</dbReference>
<dbReference type="Pfam" id="PF18017">
    <property type="entry name" value="SAM_4"/>
    <property type="match status" value="1"/>
</dbReference>
<dbReference type="Gene3D" id="1.10.150.50">
    <property type="entry name" value="Transcription Factor, Ets-1"/>
    <property type="match status" value="1"/>
</dbReference>
<accession>A0A7I8VYC7</accession>
<name>A0A7I8VYC7_9ANNE</name>